<dbReference type="GO" id="GO:0005829">
    <property type="term" value="C:cytosol"/>
    <property type="evidence" value="ECO:0007669"/>
    <property type="project" value="UniProtKB-SubCell"/>
</dbReference>
<gene>
    <name evidence="22" type="ORF">GSTENG00025039001</name>
</gene>
<evidence type="ECO:0000256" key="7">
    <source>
        <dbReference type="ARBA" id="ARBA00022553"/>
    </source>
</evidence>
<dbReference type="InterPro" id="IPR047534">
    <property type="entry name" value="BRcat_RBR_parkin"/>
</dbReference>
<dbReference type="InterPro" id="IPR041565">
    <property type="entry name" value="Parkin_Znf-RING"/>
</dbReference>
<dbReference type="Gene3D" id="2.20.25.20">
    <property type="match status" value="1"/>
</dbReference>
<dbReference type="SMART" id="SM00647">
    <property type="entry name" value="IBR"/>
    <property type="match status" value="2"/>
</dbReference>
<dbReference type="PANTHER" id="PTHR11685">
    <property type="entry name" value="RBR FAMILY RING FINGER AND IBR DOMAIN-CONTAINING"/>
    <property type="match status" value="1"/>
</dbReference>
<dbReference type="CDD" id="cd21382">
    <property type="entry name" value="RING0_parkin"/>
    <property type="match status" value="1"/>
</dbReference>
<dbReference type="InterPro" id="IPR047535">
    <property type="entry name" value="RING-HC_RBR_parkin"/>
</dbReference>
<evidence type="ECO:0000256" key="15">
    <source>
        <dbReference type="ARBA" id="ARBA00023006"/>
    </source>
</evidence>
<dbReference type="InterPro" id="IPR003977">
    <property type="entry name" value="Parkin"/>
</dbReference>
<dbReference type="Pfam" id="PF01485">
    <property type="entry name" value="IBR"/>
    <property type="match status" value="1"/>
</dbReference>
<evidence type="ECO:0000256" key="12">
    <source>
        <dbReference type="ARBA" id="ARBA00022786"/>
    </source>
</evidence>
<feature type="non-terminal residue" evidence="22">
    <location>
        <position position="359"/>
    </location>
</feature>
<keyword evidence="6" id="KW-0963">Cytoplasm</keyword>
<dbReference type="InterPro" id="IPR029071">
    <property type="entry name" value="Ubiquitin-like_domsf"/>
</dbReference>
<dbReference type="PRINTS" id="PR01475">
    <property type="entry name" value="PARKIN"/>
</dbReference>
<dbReference type="GO" id="GO:0005739">
    <property type="term" value="C:mitochondrion"/>
    <property type="evidence" value="ECO:0007669"/>
    <property type="project" value="UniProtKB-SubCell"/>
</dbReference>
<dbReference type="OrthoDB" id="1431934at2759"/>
<organism evidence="22">
    <name type="scientific">Tetraodon nigroviridis</name>
    <name type="common">Spotted green pufferfish</name>
    <name type="synonym">Chelonodon nigroviridis</name>
    <dbReference type="NCBI Taxonomy" id="99883"/>
    <lineage>
        <taxon>Eukaryota</taxon>
        <taxon>Metazoa</taxon>
        <taxon>Chordata</taxon>
        <taxon>Craniata</taxon>
        <taxon>Vertebrata</taxon>
        <taxon>Euteleostomi</taxon>
        <taxon>Actinopterygii</taxon>
        <taxon>Neopterygii</taxon>
        <taxon>Teleostei</taxon>
        <taxon>Neoteleostei</taxon>
        <taxon>Acanthomorphata</taxon>
        <taxon>Eupercaria</taxon>
        <taxon>Tetraodontiformes</taxon>
        <taxon>Tetradontoidea</taxon>
        <taxon>Tetraodontidae</taxon>
        <taxon>Tetraodon</taxon>
    </lineage>
</organism>
<feature type="non-terminal residue" evidence="22">
    <location>
        <position position="1"/>
    </location>
</feature>
<dbReference type="GO" id="GO:0008270">
    <property type="term" value="F:zinc ion binding"/>
    <property type="evidence" value="ECO:0007669"/>
    <property type="project" value="UniProtKB-KW"/>
</dbReference>
<evidence type="ECO:0000256" key="14">
    <source>
        <dbReference type="ARBA" id="ARBA00022843"/>
    </source>
</evidence>
<keyword evidence="14" id="KW-0832">Ubl conjugation</keyword>
<proteinExistence type="inferred from homology"/>
<dbReference type="UniPathway" id="UPA00143"/>
<evidence type="ECO:0000256" key="8">
    <source>
        <dbReference type="ARBA" id="ARBA00022679"/>
    </source>
</evidence>
<keyword evidence="13" id="KW-0862">Zinc</keyword>
<evidence type="ECO:0000256" key="4">
    <source>
        <dbReference type="ARBA" id="ARBA00004906"/>
    </source>
</evidence>
<evidence type="ECO:0000256" key="3">
    <source>
        <dbReference type="ARBA" id="ARBA00004514"/>
    </source>
</evidence>
<dbReference type="EMBL" id="CAAE01014760">
    <property type="protein sequence ID" value="CAG05127.1"/>
    <property type="molecule type" value="Genomic_DNA"/>
</dbReference>
<dbReference type="PROSITE" id="PS51873">
    <property type="entry name" value="TRIAD"/>
    <property type="match status" value="1"/>
</dbReference>
<keyword evidence="16" id="KW-0496">Mitochondrion</keyword>
<dbReference type="InterPro" id="IPR031127">
    <property type="entry name" value="E3_UB_ligase_RBR"/>
</dbReference>
<dbReference type="SUPFAM" id="SSF54236">
    <property type="entry name" value="Ubiquitin-like"/>
    <property type="match status" value="1"/>
</dbReference>
<sequence>VIVRYNLGPEVVVEVQEEATVAELKEVVARQQGVQPERLRVLFAGRELKSTSTLQGPSCWDDVLLRNRLHGVCHSDGCHGTEAEFYMKCARHPTSDSDHSVALDLIMTNSRDVPCIACADVVDVVLVFQCLERHVICLECFRHYCQVRVNERQFVYDAAIGYSLPCAAGCTNSLIKEVHHFRILGENQYERYLQYGAEECLLRNGGLMCPSPGCGAGLVPPDGARRVECDRQVGCGFVFCRNCREGYHEGVCPTTQSQTTAEASQDFVVDEEATLRARWDQASLLLLQESTKPCPKCSVPVERNGMNTGFSNASTGLVLPGVHVSAGGCMHMQCPLCKAEWCWLCGVFWNRECMGDHWF</sequence>
<dbReference type="KEGG" id="tng:GSTEN00025039G001"/>
<dbReference type="GO" id="GO:0006914">
    <property type="term" value="P:autophagy"/>
    <property type="evidence" value="ECO:0007669"/>
    <property type="project" value="UniProtKB-KW"/>
</dbReference>
<feature type="domain" description="Ubiquitin-like" evidence="20">
    <location>
        <begin position="1"/>
        <end position="55"/>
    </location>
</feature>
<protein>
    <recommendedName>
        <fullName evidence="18">E3 ubiquitin-protein ligase parkin</fullName>
        <ecNumber evidence="5">2.3.2.31</ecNumber>
    </recommendedName>
</protein>
<comment type="similarity">
    <text evidence="17">Belongs to the RBR family. Parkin subfamily.</text>
</comment>
<evidence type="ECO:0000256" key="17">
    <source>
        <dbReference type="ARBA" id="ARBA00029442"/>
    </source>
</evidence>
<evidence type="ECO:0000256" key="6">
    <source>
        <dbReference type="ARBA" id="ARBA00022490"/>
    </source>
</evidence>
<comment type="subcellular location">
    <subcellularLocation>
        <location evidence="3">Cytoplasm</location>
        <location evidence="3">Cytosol</location>
    </subcellularLocation>
    <subcellularLocation>
        <location evidence="2">Mitochondrion</location>
    </subcellularLocation>
</comment>
<keyword evidence="7" id="KW-0597">Phosphoprotein</keyword>
<feature type="domain" description="RING-type" evidence="21">
    <location>
        <begin position="111"/>
        <end position="359"/>
    </location>
</feature>
<dbReference type="GO" id="GO:0009893">
    <property type="term" value="P:positive regulation of metabolic process"/>
    <property type="evidence" value="ECO:0007669"/>
    <property type="project" value="UniProtKB-ARBA"/>
</dbReference>
<comment type="pathway">
    <text evidence="4">Protein modification; protein ubiquitination.</text>
</comment>
<evidence type="ECO:0000259" key="20">
    <source>
        <dbReference type="PROSITE" id="PS50053"/>
    </source>
</evidence>
<reference evidence="22" key="2">
    <citation type="submission" date="2004-02" db="EMBL/GenBank/DDBJ databases">
        <authorList>
            <consortium name="Genoscope"/>
            <consortium name="Whitehead Institute Centre for Genome Research"/>
        </authorList>
    </citation>
    <scope>NUCLEOTIDE SEQUENCE</scope>
</reference>
<dbReference type="InterPro" id="IPR002867">
    <property type="entry name" value="IBR_dom"/>
</dbReference>
<evidence type="ECO:0000256" key="1">
    <source>
        <dbReference type="ARBA" id="ARBA00001798"/>
    </source>
</evidence>
<feature type="active site" evidence="19">
    <location>
        <position position="329"/>
    </location>
</feature>
<keyword evidence="8" id="KW-0808">Transferase</keyword>
<dbReference type="PIRSF" id="PIRSF037880">
    <property type="entry name" value="Parkin"/>
    <property type="match status" value="1"/>
</dbReference>
<evidence type="ECO:0000313" key="22">
    <source>
        <dbReference type="EMBL" id="CAG05127.1"/>
    </source>
</evidence>
<dbReference type="Gene3D" id="3.10.20.90">
    <property type="entry name" value="Phosphatidylinositol 3-kinase Catalytic Subunit, Chain A, domain 1"/>
    <property type="match status" value="1"/>
</dbReference>
<dbReference type="EC" id="2.3.2.31" evidence="5"/>
<evidence type="ECO:0000256" key="19">
    <source>
        <dbReference type="PIRSR" id="PIRSR037880-1"/>
    </source>
</evidence>
<keyword evidence="9" id="KW-0479">Metal-binding</keyword>
<dbReference type="FunFam" id="2.20.25.20:FF:000008">
    <property type="entry name" value="E3 ubiquitin-protein ligase parkin"/>
    <property type="match status" value="1"/>
</dbReference>
<dbReference type="InterPro" id="IPR041170">
    <property type="entry name" value="Znf-RING_14"/>
</dbReference>
<dbReference type="Pfam" id="PF17978">
    <property type="entry name" value="zf-RING_14"/>
    <property type="match status" value="1"/>
</dbReference>
<dbReference type="GO" id="GO:0061630">
    <property type="term" value="F:ubiquitin protein ligase activity"/>
    <property type="evidence" value="ECO:0007669"/>
    <property type="project" value="UniProtKB-EC"/>
</dbReference>
<dbReference type="InterPro" id="IPR044066">
    <property type="entry name" value="TRIAD_supradom"/>
</dbReference>
<evidence type="ECO:0000259" key="21">
    <source>
        <dbReference type="PROSITE" id="PS51873"/>
    </source>
</evidence>
<reference evidence="22" key="1">
    <citation type="journal article" date="2004" name="Nature">
        <title>Genome duplication in the teleost fish Tetraodon nigroviridis reveals the early vertebrate proto-karyotype.</title>
        <authorList>
            <person name="Jaillon O."/>
            <person name="Aury J.-M."/>
            <person name="Brunet F."/>
            <person name="Petit J.-L."/>
            <person name="Stange-Thomann N."/>
            <person name="Mauceli E."/>
            <person name="Bouneau L."/>
            <person name="Fischer C."/>
            <person name="Ozouf-Costaz C."/>
            <person name="Bernot A."/>
            <person name="Nicaud S."/>
            <person name="Jaffe D."/>
            <person name="Fisher S."/>
            <person name="Lutfalla G."/>
            <person name="Dossat C."/>
            <person name="Segurens B."/>
            <person name="Dasilva C."/>
            <person name="Salanoubat M."/>
            <person name="Levy M."/>
            <person name="Boudet N."/>
            <person name="Castellano S."/>
            <person name="Anthouard V."/>
            <person name="Jubin C."/>
            <person name="Castelli V."/>
            <person name="Katinka M."/>
            <person name="Vacherie B."/>
            <person name="Biemont C."/>
            <person name="Skalli Z."/>
            <person name="Cattolico L."/>
            <person name="Poulain J."/>
            <person name="De Berardinis V."/>
            <person name="Cruaud C."/>
            <person name="Duprat S."/>
            <person name="Brottier P."/>
            <person name="Coutanceau J.-P."/>
            <person name="Gouzy J."/>
            <person name="Parra G."/>
            <person name="Lardier G."/>
            <person name="Chapple C."/>
            <person name="McKernan K.J."/>
            <person name="McEwan P."/>
            <person name="Bosak S."/>
            <person name="Kellis M."/>
            <person name="Volff J.-N."/>
            <person name="Guigo R."/>
            <person name="Zody M.C."/>
            <person name="Mesirov J."/>
            <person name="Lindblad-Toh K."/>
            <person name="Birren B."/>
            <person name="Nusbaum C."/>
            <person name="Kahn D."/>
            <person name="Robinson-Rechavi M."/>
            <person name="Laudet V."/>
            <person name="Schachter V."/>
            <person name="Quetier F."/>
            <person name="Saurin W."/>
            <person name="Scarpelli C."/>
            <person name="Wincker P."/>
            <person name="Lander E.S."/>
            <person name="Weissenbach J."/>
            <person name="Roest Crollius H."/>
        </authorList>
    </citation>
    <scope>NUCLEOTIDE SEQUENCE [LARGE SCALE GENOMIC DNA]</scope>
</reference>
<accession>Q4S2K5</accession>
<keyword evidence="15" id="KW-0072">Autophagy</keyword>
<name>Q4S2K5_TETNG</name>
<keyword evidence="10" id="KW-0677">Repeat</keyword>
<dbReference type="CDD" id="cd17039">
    <property type="entry name" value="Ubl_ubiquitin_like"/>
    <property type="match status" value="1"/>
</dbReference>
<evidence type="ECO:0000256" key="11">
    <source>
        <dbReference type="ARBA" id="ARBA00022771"/>
    </source>
</evidence>
<evidence type="ECO:0000256" key="18">
    <source>
        <dbReference type="ARBA" id="ARBA00029536"/>
    </source>
</evidence>
<dbReference type="Pfam" id="PF22605">
    <property type="entry name" value="IBR_2"/>
    <property type="match status" value="1"/>
</dbReference>
<dbReference type="GO" id="GO:0016567">
    <property type="term" value="P:protein ubiquitination"/>
    <property type="evidence" value="ECO:0007669"/>
    <property type="project" value="UniProtKB-UniPathway"/>
</dbReference>
<keyword evidence="12" id="KW-0833">Ubl conjugation pathway</keyword>
<dbReference type="SUPFAM" id="SSF57850">
    <property type="entry name" value="RING/U-box"/>
    <property type="match status" value="2"/>
</dbReference>
<dbReference type="PROSITE" id="PS50053">
    <property type="entry name" value="UBIQUITIN_2"/>
    <property type="match status" value="1"/>
</dbReference>
<dbReference type="CDD" id="cd16627">
    <property type="entry name" value="RING-HC_RBR_parkin"/>
    <property type="match status" value="1"/>
</dbReference>
<evidence type="ECO:0000256" key="10">
    <source>
        <dbReference type="ARBA" id="ARBA00022737"/>
    </source>
</evidence>
<evidence type="ECO:0000256" key="9">
    <source>
        <dbReference type="ARBA" id="ARBA00022723"/>
    </source>
</evidence>
<evidence type="ECO:0000256" key="16">
    <source>
        <dbReference type="ARBA" id="ARBA00023128"/>
    </source>
</evidence>
<dbReference type="AlphaFoldDB" id="Q4S2K5"/>
<evidence type="ECO:0000256" key="2">
    <source>
        <dbReference type="ARBA" id="ARBA00004173"/>
    </source>
</evidence>
<dbReference type="InterPro" id="IPR054694">
    <property type="entry name" value="Parkin-like_IBR"/>
</dbReference>
<keyword evidence="11" id="KW-0863">Zinc-finger</keyword>
<comment type="catalytic activity">
    <reaction evidence="1">
        <text>[E2 ubiquitin-conjugating enzyme]-S-ubiquitinyl-L-cysteine + [acceptor protein]-L-lysine = [E2 ubiquitin-conjugating enzyme]-L-cysteine + [acceptor protein]-N(6)-ubiquitinyl-L-lysine.</text>
        <dbReference type="EC" id="2.3.2.31"/>
    </reaction>
</comment>
<evidence type="ECO:0000256" key="5">
    <source>
        <dbReference type="ARBA" id="ARBA00012251"/>
    </source>
</evidence>
<dbReference type="CDD" id="cd20340">
    <property type="entry name" value="BRcat_RBR_parkin"/>
    <property type="match status" value="1"/>
</dbReference>
<dbReference type="InterPro" id="IPR000626">
    <property type="entry name" value="Ubiquitin-like_dom"/>
</dbReference>
<evidence type="ECO:0000256" key="13">
    <source>
        <dbReference type="ARBA" id="ARBA00022833"/>
    </source>
</evidence>
<dbReference type="Pfam" id="PF17976">
    <property type="entry name" value="zf-RING_12"/>
    <property type="match status" value="1"/>
</dbReference>